<dbReference type="EMBL" id="CALNXK010000059">
    <property type="protein sequence ID" value="CAH3137161.1"/>
    <property type="molecule type" value="Genomic_DNA"/>
</dbReference>
<feature type="region of interest" description="Disordered" evidence="1">
    <location>
        <begin position="1"/>
        <end position="49"/>
    </location>
</feature>
<evidence type="ECO:0000313" key="3">
    <source>
        <dbReference type="Proteomes" id="UP001159405"/>
    </source>
</evidence>
<keyword evidence="3" id="KW-1185">Reference proteome</keyword>
<feature type="region of interest" description="Disordered" evidence="1">
    <location>
        <begin position="272"/>
        <end position="297"/>
    </location>
</feature>
<accession>A0ABN8P7W5</accession>
<organism evidence="2 3">
    <name type="scientific">Porites lobata</name>
    <dbReference type="NCBI Taxonomy" id="104759"/>
    <lineage>
        <taxon>Eukaryota</taxon>
        <taxon>Metazoa</taxon>
        <taxon>Cnidaria</taxon>
        <taxon>Anthozoa</taxon>
        <taxon>Hexacorallia</taxon>
        <taxon>Scleractinia</taxon>
        <taxon>Fungiina</taxon>
        <taxon>Poritidae</taxon>
        <taxon>Porites</taxon>
    </lineage>
</organism>
<dbReference type="PANTHER" id="PTHR35558:SF1">
    <property type="entry name" value="ENDONUCLEASE_EXONUCLEASE_PHOSPHATASE DOMAIN-CONTAINING PROTEIN"/>
    <property type="match status" value="1"/>
</dbReference>
<protein>
    <recommendedName>
        <fullName evidence="4">Gag protein</fullName>
    </recommendedName>
</protein>
<evidence type="ECO:0000256" key="1">
    <source>
        <dbReference type="SAM" id="MobiDB-lite"/>
    </source>
</evidence>
<dbReference type="PANTHER" id="PTHR35558">
    <property type="entry name" value="SGNH_HYDRO DOMAIN-CONTAINING PROTEIN"/>
    <property type="match status" value="1"/>
</dbReference>
<reference evidence="2 3" key="1">
    <citation type="submission" date="2022-05" db="EMBL/GenBank/DDBJ databases">
        <authorList>
            <consortium name="Genoscope - CEA"/>
            <person name="William W."/>
        </authorList>
    </citation>
    <scope>NUCLEOTIDE SEQUENCE [LARGE SCALE GENOMIC DNA]</scope>
</reference>
<evidence type="ECO:0000313" key="2">
    <source>
        <dbReference type="EMBL" id="CAH3137161.1"/>
    </source>
</evidence>
<dbReference type="Proteomes" id="UP001159405">
    <property type="component" value="Unassembled WGS sequence"/>
</dbReference>
<name>A0ABN8P7W5_9CNID</name>
<evidence type="ECO:0008006" key="4">
    <source>
        <dbReference type="Google" id="ProtNLM"/>
    </source>
</evidence>
<gene>
    <name evidence="2" type="ORF">PLOB_00039008</name>
</gene>
<comment type="caution">
    <text evidence="2">The sequence shown here is derived from an EMBL/GenBank/DDBJ whole genome shotgun (WGS) entry which is preliminary data.</text>
</comment>
<proteinExistence type="predicted"/>
<sequence length="297" mass="32731">MPPAKRTTAPQARRSKRLRTDLSEAGPSSVVENPPMPQQQTGQGREIQGGQGAMQLDVRALTSTISVAVAQAVKDAMAAHQATVSSTVMPTPTPSAAVEQVVQNEVLSYTTGTIEQAPLPELLGVSDQPSHPFSSIAVNLGSRDAPKLMKYCEVVRDLANKSGDWIFYDEQFRYLRQSSPEFYPWDQIHWELWLRAMTNFRVKSQSFTGSDRTTPRGRFRTSTPPFPRGTCWSFHSGRHCRGCQYEHVCFKCGAKHPATQCQNQNSHLRTNPVKSGASISAQPSGQFPSNSRKSGPV</sequence>